<accession>A0A8J6P832</accession>
<sequence length="296" mass="34774">MFSMITGPIRGCLSLTLYFLNTVFWCLLLFIVAAAKAMVPLESWRRKCSRILNVIAENWIWVNNLNQRLTSNTRWVVEGIENLERSQWHLVLANHQSWVDILVMQRVFYRKIPLLKFFLKKELFWLPLLGQAWWALDFPFINRYTRRHLQKNPHLKGKDLESIRKACAKFKTNPVSVMNFVEGTRFTTEKHSRQKSPYAHLLKPKAGGIAYVLGEMGDHIHRLLDVTIVYHGGARSFWAFLCGNIREVKVRVRSLPVSSELLGDYLNDGLFRKNLQLWLNNLWNEKDRCIEEMLTS</sequence>
<dbReference type="CDD" id="cd07990">
    <property type="entry name" value="LPLAT_LCLAT1-like"/>
    <property type="match status" value="1"/>
</dbReference>
<dbReference type="NCBIfam" id="NF010621">
    <property type="entry name" value="PRK14014.1"/>
    <property type="match status" value="1"/>
</dbReference>
<dbReference type="PANTHER" id="PTHR10983:SF16">
    <property type="entry name" value="LYSOCARDIOLIPIN ACYLTRANSFERASE 1"/>
    <property type="match status" value="1"/>
</dbReference>
<evidence type="ECO:0000256" key="1">
    <source>
        <dbReference type="SAM" id="Phobius"/>
    </source>
</evidence>
<dbReference type="SUPFAM" id="SSF69593">
    <property type="entry name" value="Glycerol-3-phosphate (1)-acyltransferase"/>
    <property type="match status" value="1"/>
</dbReference>
<dbReference type="GO" id="GO:0016746">
    <property type="term" value="F:acyltransferase activity"/>
    <property type="evidence" value="ECO:0007669"/>
    <property type="project" value="UniProtKB-KW"/>
</dbReference>
<feature type="domain" description="Phospholipid/glycerol acyltransferase" evidence="2">
    <location>
        <begin position="89"/>
        <end position="231"/>
    </location>
</feature>
<keyword evidence="3" id="KW-0808">Transferase</keyword>
<keyword evidence="1" id="KW-1133">Transmembrane helix</keyword>
<keyword evidence="1" id="KW-0472">Membrane</keyword>
<keyword evidence="3" id="KW-0012">Acyltransferase</keyword>
<keyword evidence="1" id="KW-0812">Transmembrane</keyword>
<feature type="transmembrane region" description="Helical" evidence="1">
    <location>
        <begin position="12"/>
        <end position="35"/>
    </location>
</feature>
<proteinExistence type="predicted"/>
<protein>
    <submittedName>
        <fullName evidence="3">Acyltransferase</fullName>
    </submittedName>
</protein>
<gene>
    <name evidence="3" type="ORF">H8D96_17060</name>
</gene>
<evidence type="ECO:0000259" key="2">
    <source>
        <dbReference type="SMART" id="SM00563"/>
    </source>
</evidence>
<comment type="caution">
    <text evidence="3">The sequence shown here is derived from an EMBL/GenBank/DDBJ whole genome shotgun (WGS) entry which is preliminary data.</text>
</comment>
<dbReference type="Pfam" id="PF01553">
    <property type="entry name" value="Acyltransferase"/>
    <property type="match status" value="1"/>
</dbReference>
<dbReference type="InterPro" id="IPR002123">
    <property type="entry name" value="Plipid/glycerol_acylTrfase"/>
</dbReference>
<evidence type="ECO:0000313" key="4">
    <source>
        <dbReference type="Proteomes" id="UP000605201"/>
    </source>
</evidence>
<name>A0A8J6P832_9BACT</name>
<dbReference type="Proteomes" id="UP000605201">
    <property type="component" value="Unassembled WGS sequence"/>
</dbReference>
<dbReference type="SMART" id="SM00563">
    <property type="entry name" value="PlsC"/>
    <property type="match status" value="1"/>
</dbReference>
<dbReference type="PANTHER" id="PTHR10983">
    <property type="entry name" value="1-ACYLGLYCEROL-3-PHOSPHATE ACYLTRANSFERASE-RELATED"/>
    <property type="match status" value="1"/>
</dbReference>
<evidence type="ECO:0000313" key="3">
    <source>
        <dbReference type="EMBL" id="MBC8433620.1"/>
    </source>
</evidence>
<organism evidence="3 4">
    <name type="scientific">Candidatus Desulfatibia vada</name>
    <dbReference type="NCBI Taxonomy" id="2841696"/>
    <lineage>
        <taxon>Bacteria</taxon>
        <taxon>Pseudomonadati</taxon>
        <taxon>Thermodesulfobacteriota</taxon>
        <taxon>Desulfobacteria</taxon>
        <taxon>Desulfobacterales</taxon>
        <taxon>Desulfobacterales incertae sedis</taxon>
        <taxon>Candidatus Desulfatibia</taxon>
    </lineage>
</organism>
<dbReference type="EMBL" id="JACNIG010000314">
    <property type="protein sequence ID" value="MBC8433620.1"/>
    <property type="molecule type" value="Genomic_DNA"/>
</dbReference>
<dbReference type="AlphaFoldDB" id="A0A8J6P832"/>
<reference evidence="3 4" key="1">
    <citation type="submission" date="2020-08" db="EMBL/GenBank/DDBJ databases">
        <title>Bridging the membrane lipid divide: bacteria of the FCB group superphylum have the potential to synthesize archaeal ether lipids.</title>
        <authorList>
            <person name="Villanueva L."/>
            <person name="Von Meijenfeldt F.A.B."/>
            <person name="Westbye A.B."/>
            <person name="Yadav S."/>
            <person name="Hopmans E.C."/>
            <person name="Dutilh B.E."/>
            <person name="Sinninghe Damste J.S."/>
        </authorList>
    </citation>
    <scope>NUCLEOTIDE SEQUENCE [LARGE SCALE GENOMIC DNA]</scope>
    <source>
        <strain evidence="3">NIOZ-UU17</strain>
    </source>
</reference>